<dbReference type="PROSITE" id="PS51192">
    <property type="entry name" value="HELICASE_ATP_BIND_1"/>
    <property type="match status" value="1"/>
</dbReference>
<comment type="caution">
    <text evidence="14">The sequence shown here is derived from an EMBL/GenBank/DDBJ whole genome shotgun (WGS) entry which is preliminary data.</text>
</comment>
<evidence type="ECO:0000256" key="4">
    <source>
        <dbReference type="ARBA" id="ARBA00022763"/>
    </source>
</evidence>
<dbReference type="InterPro" id="IPR000330">
    <property type="entry name" value="SNF2_N"/>
</dbReference>
<feature type="compositionally biased region" description="Low complexity" evidence="11">
    <location>
        <begin position="861"/>
        <end position="876"/>
    </location>
</feature>
<keyword evidence="5" id="KW-0378">Hydrolase</keyword>
<feature type="region of interest" description="Disordered" evidence="11">
    <location>
        <begin position="1198"/>
        <end position="1232"/>
    </location>
</feature>
<evidence type="ECO:0000256" key="2">
    <source>
        <dbReference type="ARBA" id="ARBA00007025"/>
    </source>
</evidence>
<feature type="region of interest" description="Disordered" evidence="11">
    <location>
        <begin position="342"/>
        <end position="364"/>
    </location>
</feature>
<feature type="compositionally biased region" description="Pro residues" evidence="11">
    <location>
        <begin position="1077"/>
        <end position="1096"/>
    </location>
</feature>
<feature type="region of interest" description="Disordered" evidence="11">
    <location>
        <begin position="908"/>
        <end position="930"/>
    </location>
</feature>
<evidence type="ECO:0000256" key="6">
    <source>
        <dbReference type="ARBA" id="ARBA00022806"/>
    </source>
</evidence>
<name>A0ABQ8UUF9_9EUKA</name>
<keyword evidence="10" id="KW-0539">Nucleus</keyword>
<feature type="compositionally biased region" description="Pro residues" evidence="11">
    <location>
        <begin position="1205"/>
        <end position="1227"/>
    </location>
</feature>
<evidence type="ECO:0000256" key="5">
    <source>
        <dbReference type="ARBA" id="ARBA00022801"/>
    </source>
</evidence>
<feature type="compositionally biased region" description="Low complexity" evidence="11">
    <location>
        <begin position="170"/>
        <end position="186"/>
    </location>
</feature>
<evidence type="ECO:0000259" key="12">
    <source>
        <dbReference type="PROSITE" id="PS51192"/>
    </source>
</evidence>
<keyword evidence="9" id="KW-0234">DNA repair</keyword>
<dbReference type="Gene3D" id="3.40.50.300">
    <property type="entry name" value="P-loop containing nucleotide triphosphate hydrolases"/>
    <property type="match status" value="1"/>
</dbReference>
<dbReference type="SMART" id="SM00487">
    <property type="entry name" value="DEXDc"/>
    <property type="match status" value="1"/>
</dbReference>
<dbReference type="PANTHER" id="PTHR45629">
    <property type="entry name" value="SNF2/RAD54 FAMILY MEMBER"/>
    <property type="match status" value="1"/>
</dbReference>
<proteinExistence type="inferred from homology"/>
<evidence type="ECO:0000256" key="1">
    <source>
        <dbReference type="ARBA" id="ARBA00004123"/>
    </source>
</evidence>
<organism evidence="14 15">
    <name type="scientific">Paratrimastix pyriformis</name>
    <dbReference type="NCBI Taxonomy" id="342808"/>
    <lineage>
        <taxon>Eukaryota</taxon>
        <taxon>Metamonada</taxon>
        <taxon>Preaxostyla</taxon>
        <taxon>Paratrimastigidae</taxon>
        <taxon>Paratrimastix</taxon>
    </lineage>
</organism>
<accession>A0ABQ8UUF9</accession>
<dbReference type="Pfam" id="PF00271">
    <property type="entry name" value="Helicase_C"/>
    <property type="match status" value="1"/>
</dbReference>
<protein>
    <submittedName>
        <fullName evidence="14">DNA repair and recombination protein RAD26</fullName>
    </submittedName>
</protein>
<feature type="region of interest" description="Disordered" evidence="11">
    <location>
        <begin position="990"/>
        <end position="1049"/>
    </location>
</feature>
<dbReference type="InterPro" id="IPR001650">
    <property type="entry name" value="Helicase_C-like"/>
</dbReference>
<dbReference type="Pfam" id="PF00176">
    <property type="entry name" value="SNF2-rel_dom"/>
    <property type="match status" value="1"/>
</dbReference>
<dbReference type="InterPro" id="IPR038718">
    <property type="entry name" value="SNF2-like_sf"/>
</dbReference>
<dbReference type="InterPro" id="IPR049730">
    <property type="entry name" value="SNF2/RAD54-like_C"/>
</dbReference>
<feature type="compositionally biased region" description="Pro residues" evidence="11">
    <location>
        <begin position="1257"/>
        <end position="1280"/>
    </location>
</feature>
<feature type="region of interest" description="Disordered" evidence="11">
    <location>
        <begin position="1072"/>
        <end position="1099"/>
    </location>
</feature>
<comment type="subcellular location">
    <subcellularLocation>
        <location evidence="1">Nucleus</location>
    </subcellularLocation>
</comment>
<dbReference type="SUPFAM" id="SSF52540">
    <property type="entry name" value="P-loop containing nucleoside triphosphate hydrolases"/>
    <property type="match status" value="2"/>
</dbReference>
<evidence type="ECO:0000256" key="8">
    <source>
        <dbReference type="ARBA" id="ARBA00023125"/>
    </source>
</evidence>
<feature type="region of interest" description="Disordered" evidence="11">
    <location>
        <begin position="105"/>
        <end position="130"/>
    </location>
</feature>
<evidence type="ECO:0000256" key="10">
    <source>
        <dbReference type="ARBA" id="ARBA00023242"/>
    </source>
</evidence>
<keyword evidence="15" id="KW-1185">Reference proteome</keyword>
<feature type="region of interest" description="Disordered" evidence="11">
    <location>
        <begin position="789"/>
        <end position="887"/>
    </location>
</feature>
<feature type="region of interest" description="Disordered" evidence="11">
    <location>
        <begin position="1248"/>
        <end position="1285"/>
    </location>
</feature>
<dbReference type="Gene3D" id="3.40.50.10810">
    <property type="entry name" value="Tandem AAA-ATPase domain"/>
    <property type="match status" value="1"/>
</dbReference>
<feature type="compositionally biased region" description="Polar residues" evidence="11">
    <location>
        <begin position="917"/>
        <end position="928"/>
    </location>
</feature>
<dbReference type="SMART" id="SM00490">
    <property type="entry name" value="HELICc"/>
    <property type="match status" value="1"/>
</dbReference>
<evidence type="ECO:0000256" key="7">
    <source>
        <dbReference type="ARBA" id="ARBA00022840"/>
    </source>
</evidence>
<evidence type="ECO:0000313" key="14">
    <source>
        <dbReference type="EMBL" id="KAJ4462066.1"/>
    </source>
</evidence>
<feature type="compositionally biased region" description="Pro residues" evidence="11">
    <location>
        <begin position="798"/>
        <end position="808"/>
    </location>
</feature>
<dbReference type="PANTHER" id="PTHR45629:SF7">
    <property type="entry name" value="DNA EXCISION REPAIR PROTEIN ERCC-6-RELATED"/>
    <property type="match status" value="1"/>
</dbReference>
<evidence type="ECO:0000256" key="11">
    <source>
        <dbReference type="SAM" id="MobiDB-lite"/>
    </source>
</evidence>
<comment type="similarity">
    <text evidence="2">Belongs to the SNF2/RAD54 helicase family.</text>
</comment>
<sequence length="1388" mass="150286">MDEVLDVQGVRAQEQTEYEAGILESAEAAMEAADRNALGKIQLELTKIELQFARVNSLPDPPVHSGNAMKAEEAVRAQGRISRAKTALKLKIKELKKQERVLQNSLKAREEKRTGAPASSPSPAEQRRSDEALADALFADALEGLRTQNTRDSILSGLPKSVLASSKTPSAARTPRAGSAASSASRKQPRPEVNGSDGEETEEDDFEKEGDLIEDEPAVEETDDGAALEDQDKLVAIDEENNPELRIPSVIWDRLLAFQRTGVRWLLELHQQNVGGILGDEMGLGKTVQICAFFSALRASHLWGPTLLACPATVMRQWSEESARWCPGLKCDILHTSAVQSRRKARIGESSDEDEDDESRDHPITDMKAASVRRLIARAIRHEHLVVTTFEGLRVHQDELLGQPWHYLILDEGQKIKNPDSALTLVCKQFATPHRLILSGAPIQNNLTELWSLFDFVYPGRLGTLPVFRAQFGVPITMGGYASASAFQVQTAFKCAMVLRDLVRPYLLRRLKSGVMAALPAKTEHVLFCQLTPSQHQIYTNFLKTPIVADILAGKVKVSYGALDTIRKICNHPDLCHLKDVERPPDFGDWRKSGKLRVVADVLALWHKNKHRVLLFSQTRQMLDIIEQFVESLNYTYLRMDGNTSIKQRQTLMTKYNKEESIFLFLLTTRVGGVGVNLTGADRVLIYDPDWNPCTDIQARERAWRLGQRRPVTIYRLLTSGTIEEKIYHRQVFKQYLTMRVLSDPRQRRFFQSKDLHDLFAAPPPLPTGIATDGSLNETERLFGPGLTADTAEVEKPTPTPSPTPPPPEDGELPDLDGELGELGKEGDRPSTPVFTERLASPQGAEASEPIPKDRPPSADPTPTATSTAAGDAPLVSPAPPPPPELLEVEHDELRRHGGIVGLEVAAEDAPTPSPSPNNGAQKHSTVVSDEEGDLLKALLGTGKRAGLVSAAMSHDAIMAQGDTSAVAPHLVEREASAIAHKAAQALRESVSKGGMGGGITWTGRSGTRGAPRKRPSRGGSSHLAGAPSTSRRAGRRSLDDGADDDDDELNRRAIERHRAAEALGFEVGGAHQEAQPPLPPIGSSPVPLNSPPPTAPRAAADPVLRAVRLSSIVTLRPAAHLVLPPPPSSALVPPPQPGGSPPLPTAVPLAPTPIPIPAAPAAAPRRFGSTINPRLGLLGYPAFQPILTAASSSSSSATTAVFSPFPPLPPAAPPATPSPPPPPTGSAPPIGSQLFAKLAQLQEFRSRTPTAATPRTPTPTPPQQRSPVPPTAGTPPSPAQPVATSGDLLQNMQHRQEPQDEGTPAPLLDPAQAQEMTSMMYKYLVDSGGRCMSEDLVRHFGGRFQGRTQVALFRSLIKEIATFRRIPGQGGCWELRPELVPDAHPGR</sequence>
<evidence type="ECO:0000313" key="15">
    <source>
        <dbReference type="Proteomes" id="UP001141327"/>
    </source>
</evidence>
<keyword evidence="8" id="KW-0238">DNA-binding</keyword>
<feature type="domain" description="Helicase C-terminal" evidence="13">
    <location>
        <begin position="598"/>
        <end position="757"/>
    </location>
</feature>
<reference evidence="14" key="1">
    <citation type="journal article" date="2022" name="bioRxiv">
        <title>Genomics of Preaxostyla Flagellates Illuminates Evolutionary Transitions and the Path Towards Mitochondrial Loss.</title>
        <authorList>
            <person name="Novak L.V.F."/>
            <person name="Treitli S.C."/>
            <person name="Pyrih J."/>
            <person name="Halakuc P."/>
            <person name="Pipaliya S.V."/>
            <person name="Vacek V."/>
            <person name="Brzon O."/>
            <person name="Soukal P."/>
            <person name="Eme L."/>
            <person name="Dacks J.B."/>
            <person name="Karnkowska A."/>
            <person name="Elias M."/>
            <person name="Hampl V."/>
        </authorList>
    </citation>
    <scope>NUCLEOTIDE SEQUENCE</scope>
    <source>
        <strain evidence="14">RCP-MX</strain>
    </source>
</reference>
<gene>
    <name evidence="14" type="ORF">PAPYR_1236</name>
</gene>
<dbReference type="InterPro" id="IPR050496">
    <property type="entry name" value="SNF2_RAD54_helicase_repair"/>
</dbReference>
<dbReference type="InterPro" id="IPR058951">
    <property type="entry name" value="WHD_Rad26_CSB-like"/>
</dbReference>
<keyword evidence="4" id="KW-0227">DNA damage</keyword>
<dbReference type="InterPro" id="IPR027417">
    <property type="entry name" value="P-loop_NTPase"/>
</dbReference>
<evidence type="ECO:0000256" key="9">
    <source>
        <dbReference type="ARBA" id="ARBA00023204"/>
    </source>
</evidence>
<dbReference type="CDD" id="cd18793">
    <property type="entry name" value="SF2_C_SNF"/>
    <property type="match status" value="1"/>
</dbReference>
<dbReference type="PROSITE" id="PS51194">
    <property type="entry name" value="HELICASE_CTER"/>
    <property type="match status" value="1"/>
</dbReference>
<dbReference type="Pfam" id="PF25875">
    <property type="entry name" value="WHD_Rad26_CSB"/>
    <property type="match status" value="1"/>
</dbReference>
<evidence type="ECO:0000259" key="13">
    <source>
        <dbReference type="PROSITE" id="PS51194"/>
    </source>
</evidence>
<feature type="domain" description="Helicase ATP-binding" evidence="12">
    <location>
        <begin position="267"/>
        <end position="460"/>
    </location>
</feature>
<dbReference type="EMBL" id="JAPMOS010000004">
    <property type="protein sequence ID" value="KAJ4462066.1"/>
    <property type="molecule type" value="Genomic_DNA"/>
</dbReference>
<feature type="compositionally biased region" description="Acidic residues" evidence="11">
    <location>
        <begin position="197"/>
        <end position="228"/>
    </location>
</feature>
<keyword evidence="7" id="KW-0067">ATP-binding</keyword>
<evidence type="ECO:0000256" key="3">
    <source>
        <dbReference type="ARBA" id="ARBA00022741"/>
    </source>
</evidence>
<feature type="compositionally biased region" description="Acidic residues" evidence="11">
    <location>
        <begin position="809"/>
        <end position="820"/>
    </location>
</feature>
<keyword evidence="3" id="KW-0547">Nucleotide-binding</keyword>
<dbReference type="CDD" id="cd22254">
    <property type="entry name" value="CSB_WHD"/>
    <property type="match status" value="1"/>
</dbReference>
<keyword evidence="6" id="KW-0347">Helicase</keyword>
<feature type="region of interest" description="Disordered" evidence="11">
    <location>
        <begin position="162"/>
        <end position="228"/>
    </location>
</feature>
<dbReference type="InterPro" id="IPR014001">
    <property type="entry name" value="Helicase_ATP-bd"/>
</dbReference>
<dbReference type="Proteomes" id="UP001141327">
    <property type="component" value="Unassembled WGS sequence"/>
</dbReference>